<keyword evidence="3" id="KW-1185">Reference proteome</keyword>
<accession>A0ABS5J973</accession>
<feature type="transmembrane region" description="Helical" evidence="1">
    <location>
        <begin position="56"/>
        <end position="77"/>
    </location>
</feature>
<organism evidence="2 3">
    <name type="scientific">Chitinophaga hostae</name>
    <dbReference type="NCBI Taxonomy" id="2831022"/>
    <lineage>
        <taxon>Bacteria</taxon>
        <taxon>Pseudomonadati</taxon>
        <taxon>Bacteroidota</taxon>
        <taxon>Chitinophagia</taxon>
        <taxon>Chitinophagales</taxon>
        <taxon>Chitinophagaceae</taxon>
        <taxon>Chitinophaga</taxon>
    </lineage>
</organism>
<keyword evidence="1" id="KW-1133">Transmembrane helix</keyword>
<keyword evidence="1" id="KW-0472">Membrane</keyword>
<evidence type="ECO:0000313" key="2">
    <source>
        <dbReference type="EMBL" id="MBS0031759.1"/>
    </source>
</evidence>
<reference evidence="2 3" key="1">
    <citation type="submission" date="2021-04" db="EMBL/GenBank/DDBJ databases">
        <title>Chitinophaga sp. nov., isolated from the rhizosphere soil.</title>
        <authorList>
            <person name="He S."/>
        </authorList>
    </citation>
    <scope>NUCLEOTIDE SEQUENCE [LARGE SCALE GENOMIC DNA]</scope>
    <source>
        <strain evidence="2 3">2R12</strain>
    </source>
</reference>
<feature type="transmembrane region" description="Helical" evidence="1">
    <location>
        <begin position="134"/>
        <end position="154"/>
    </location>
</feature>
<dbReference type="EMBL" id="JAGTXB010000025">
    <property type="protein sequence ID" value="MBS0031759.1"/>
    <property type="molecule type" value="Genomic_DNA"/>
</dbReference>
<comment type="caution">
    <text evidence="2">The sequence shown here is derived from an EMBL/GenBank/DDBJ whole genome shotgun (WGS) entry which is preliminary data.</text>
</comment>
<feature type="transmembrane region" description="Helical" evidence="1">
    <location>
        <begin position="6"/>
        <end position="29"/>
    </location>
</feature>
<gene>
    <name evidence="2" type="ORF">KE626_30790</name>
</gene>
<evidence type="ECO:0000313" key="3">
    <source>
        <dbReference type="Proteomes" id="UP000676386"/>
    </source>
</evidence>
<protein>
    <recommendedName>
        <fullName evidence="4">Copper resistance protein D</fullName>
    </recommendedName>
</protein>
<evidence type="ECO:0000256" key="1">
    <source>
        <dbReference type="SAM" id="Phobius"/>
    </source>
</evidence>
<keyword evidence="1" id="KW-0812">Transmembrane</keyword>
<dbReference type="Proteomes" id="UP000676386">
    <property type="component" value="Unassembled WGS sequence"/>
</dbReference>
<sequence>MFIFPALLMLHLMALVLMAGTTLIDFINYQTFWKLFDRQEEQAVGVLSATARFPRLIGIGAGLLVVSGAGMIALTHGLLAEQLWFRIKFALVLLLIGNSILNGNRAGVKLRKLVVSDAPYLTTQVMSLKNRLRIFHLLQLCIFVIIIFLSASQFRYF</sequence>
<proteinExistence type="predicted"/>
<name>A0ABS5J973_9BACT</name>
<evidence type="ECO:0008006" key="4">
    <source>
        <dbReference type="Google" id="ProtNLM"/>
    </source>
</evidence>
<dbReference type="RefSeq" id="WP_211976922.1">
    <property type="nucleotide sequence ID" value="NZ_CBFHAM010000012.1"/>
</dbReference>